<evidence type="ECO:0000259" key="8">
    <source>
        <dbReference type="Pfam" id="PF04082"/>
    </source>
</evidence>
<dbReference type="Proteomes" id="UP001149074">
    <property type="component" value="Unassembled WGS sequence"/>
</dbReference>
<evidence type="ECO:0000256" key="2">
    <source>
        <dbReference type="ARBA" id="ARBA00022833"/>
    </source>
</evidence>
<evidence type="ECO:0000256" key="7">
    <source>
        <dbReference type="SAM" id="MobiDB-lite"/>
    </source>
</evidence>
<feature type="domain" description="Xylanolytic transcriptional activator regulatory" evidence="8">
    <location>
        <begin position="104"/>
        <end position="274"/>
    </location>
</feature>
<proteinExistence type="predicted"/>
<name>A0A9W9EJ90_9EURO</name>
<keyword evidence="5" id="KW-0804">Transcription</keyword>
<feature type="region of interest" description="Disordered" evidence="7">
    <location>
        <begin position="1"/>
        <end position="33"/>
    </location>
</feature>
<keyword evidence="3" id="KW-0805">Transcription regulation</keyword>
<organism evidence="9 10">
    <name type="scientific">Penicillium argentinense</name>
    <dbReference type="NCBI Taxonomy" id="1131581"/>
    <lineage>
        <taxon>Eukaryota</taxon>
        <taxon>Fungi</taxon>
        <taxon>Dikarya</taxon>
        <taxon>Ascomycota</taxon>
        <taxon>Pezizomycotina</taxon>
        <taxon>Eurotiomycetes</taxon>
        <taxon>Eurotiomycetidae</taxon>
        <taxon>Eurotiales</taxon>
        <taxon>Aspergillaceae</taxon>
        <taxon>Penicillium</taxon>
    </lineage>
</organism>
<protein>
    <recommendedName>
        <fullName evidence="8">Xylanolytic transcriptional activator regulatory domain-containing protein</fullName>
    </recommendedName>
</protein>
<sequence>MNPPSDSSVQPVAKLARVNHSPDISKENADAPITPGVLEPSKGRYVGRYSSIAFPLYVGMEVHATKPPRLHSFAYHTGIRKEPPCAVQPEIAERISWNSTRSLIDAYASIIHPVFGFLDMDAFYTKCERHWHGQLQDMVFEAIASGVIALASLFNGGLEEDMEMWLVLHAKKVLEDCTISRFPSAEQIAAWILRTLYIRCTGRPHVTWISSCSIMHLVEATGLHRTPESVLQTTGNTLNQLTSSIANKTAQVAHCLHILIAFEYGRSIMATNHQVLEHTDEECRRMDFTPQLCNLITTLPLSQHAGETVALTQELLSSLERISEITLEHDFLVLVKTDLVLGIYRRLRVLDSKIQPDHNEKVIAAGRHALAAARRLVSQNKPWWNVVGSIFQFACTLLAIDTPTSCEILGETMDTLELIVDHLDTHLAKEALSTARQLVRASLNKKKKGVEALERIVGTEAPEIADSQMTDQLAQDIAAMSPSLAAQLPFDLETLWAMEFSLHYD</sequence>
<dbReference type="AlphaFoldDB" id="A0A9W9EJ90"/>
<dbReference type="InterPro" id="IPR052478">
    <property type="entry name" value="Metabolite_Synth_Reg"/>
</dbReference>
<dbReference type="Pfam" id="PF04082">
    <property type="entry name" value="Fungal_trans"/>
    <property type="match status" value="1"/>
</dbReference>
<evidence type="ECO:0000313" key="9">
    <source>
        <dbReference type="EMBL" id="KAJ5082807.1"/>
    </source>
</evidence>
<dbReference type="GO" id="GO:0003700">
    <property type="term" value="F:DNA-binding transcription factor activity"/>
    <property type="evidence" value="ECO:0007669"/>
    <property type="project" value="TreeGrafter"/>
</dbReference>
<keyword evidence="6" id="KW-0539">Nucleus</keyword>
<comment type="caution">
    <text evidence="9">The sequence shown here is derived from an EMBL/GenBank/DDBJ whole genome shotgun (WGS) entry which is preliminary data.</text>
</comment>
<accession>A0A9W9EJ90</accession>
<dbReference type="GeneID" id="81363320"/>
<keyword evidence="2" id="KW-0862">Zinc</keyword>
<dbReference type="CDD" id="cd12148">
    <property type="entry name" value="fungal_TF_MHR"/>
    <property type="match status" value="1"/>
</dbReference>
<keyword evidence="1" id="KW-0479">Metal-binding</keyword>
<dbReference type="EMBL" id="JAPQKI010000011">
    <property type="protein sequence ID" value="KAJ5082807.1"/>
    <property type="molecule type" value="Genomic_DNA"/>
</dbReference>
<dbReference type="OrthoDB" id="4064873at2759"/>
<keyword evidence="4" id="KW-0238">DNA-binding</keyword>
<dbReference type="InterPro" id="IPR007219">
    <property type="entry name" value="XnlR_reg_dom"/>
</dbReference>
<gene>
    <name evidence="9" type="ORF">N7532_011850</name>
</gene>
<feature type="compositionally biased region" description="Polar residues" evidence="7">
    <location>
        <begin position="1"/>
        <end position="10"/>
    </location>
</feature>
<evidence type="ECO:0000313" key="10">
    <source>
        <dbReference type="Proteomes" id="UP001149074"/>
    </source>
</evidence>
<reference evidence="9" key="2">
    <citation type="journal article" date="2023" name="IMA Fungus">
        <title>Comparative genomic study of the Penicillium genus elucidates a diverse pangenome and 15 lateral gene transfer events.</title>
        <authorList>
            <person name="Petersen C."/>
            <person name="Sorensen T."/>
            <person name="Nielsen M.R."/>
            <person name="Sondergaard T.E."/>
            <person name="Sorensen J.L."/>
            <person name="Fitzpatrick D.A."/>
            <person name="Frisvad J.C."/>
            <person name="Nielsen K.L."/>
        </authorList>
    </citation>
    <scope>NUCLEOTIDE SEQUENCE</scope>
    <source>
        <strain evidence="9">IBT 30761</strain>
    </source>
</reference>
<evidence type="ECO:0000256" key="5">
    <source>
        <dbReference type="ARBA" id="ARBA00023163"/>
    </source>
</evidence>
<dbReference type="PANTHER" id="PTHR31779:SF3">
    <property type="entry name" value="PROTEIN RDR1"/>
    <property type="match status" value="1"/>
</dbReference>
<evidence type="ECO:0000256" key="1">
    <source>
        <dbReference type="ARBA" id="ARBA00022723"/>
    </source>
</evidence>
<reference evidence="9" key="1">
    <citation type="submission" date="2022-11" db="EMBL/GenBank/DDBJ databases">
        <authorList>
            <person name="Petersen C."/>
        </authorList>
    </citation>
    <scope>NUCLEOTIDE SEQUENCE</scope>
    <source>
        <strain evidence="9">IBT 30761</strain>
    </source>
</reference>
<dbReference type="GO" id="GO:0003677">
    <property type="term" value="F:DNA binding"/>
    <property type="evidence" value="ECO:0007669"/>
    <property type="project" value="UniProtKB-KW"/>
</dbReference>
<dbReference type="RefSeq" id="XP_056469329.1">
    <property type="nucleotide sequence ID" value="XM_056624341.1"/>
</dbReference>
<keyword evidence="10" id="KW-1185">Reference proteome</keyword>
<dbReference type="PANTHER" id="PTHR31779">
    <property type="entry name" value="2-NITROPROPANE DIOXYGENASE FAMILY, PUTATIVE (AFU_ORTHOLOGUE AFUA_2G17430)-RELATED"/>
    <property type="match status" value="1"/>
</dbReference>
<evidence type="ECO:0000256" key="4">
    <source>
        <dbReference type="ARBA" id="ARBA00023125"/>
    </source>
</evidence>
<evidence type="ECO:0000256" key="3">
    <source>
        <dbReference type="ARBA" id="ARBA00023015"/>
    </source>
</evidence>
<dbReference type="GO" id="GO:0046872">
    <property type="term" value="F:metal ion binding"/>
    <property type="evidence" value="ECO:0007669"/>
    <property type="project" value="UniProtKB-KW"/>
</dbReference>
<dbReference type="GO" id="GO:0009410">
    <property type="term" value="P:response to xenobiotic stimulus"/>
    <property type="evidence" value="ECO:0007669"/>
    <property type="project" value="TreeGrafter"/>
</dbReference>
<evidence type="ECO:0000256" key="6">
    <source>
        <dbReference type="ARBA" id="ARBA00023242"/>
    </source>
</evidence>